<keyword evidence="6" id="KW-1185">Reference proteome</keyword>
<dbReference type="Gene3D" id="3.40.1410.10">
    <property type="entry name" value="Chorismate lyase-like"/>
    <property type="match status" value="1"/>
</dbReference>
<sequence>MTVPIHRRLTDEFRSRIASGRWPEGSRAPSEAELCKEFSVSRGPVRQAIAALRADGLLVGGQGRPSLVRRSAPIHEASVLGSLTAWAVAQGRTPGQRTVLQSRHAADADLADRLDVEVGDPVLTIVRARTLDGEPALLETMSFVWDVGRVLMEFDPDSGSINRFMLDQGIDLYSSTHHVDAVAATVQDREHLGVDEGTPMMRVRRTTEDSTGRVIECATDRYVPGQCAISITNRLTAAGGRSQIRLA</sequence>
<keyword evidence="3" id="KW-0804">Transcription</keyword>
<dbReference type="PANTHER" id="PTHR44846:SF17">
    <property type="entry name" value="GNTR-FAMILY TRANSCRIPTIONAL REGULATOR"/>
    <property type="match status" value="1"/>
</dbReference>
<keyword evidence="2" id="KW-0238">DNA-binding</keyword>
<dbReference type="GO" id="GO:0003700">
    <property type="term" value="F:DNA-binding transcription factor activity"/>
    <property type="evidence" value="ECO:0007669"/>
    <property type="project" value="InterPro"/>
</dbReference>
<dbReference type="SMART" id="SM00866">
    <property type="entry name" value="UTRA"/>
    <property type="match status" value="1"/>
</dbReference>
<protein>
    <submittedName>
        <fullName evidence="5">GntR family transcriptional regulator</fullName>
    </submittedName>
</protein>
<dbReference type="SUPFAM" id="SSF64288">
    <property type="entry name" value="Chorismate lyase-like"/>
    <property type="match status" value="1"/>
</dbReference>
<keyword evidence="1" id="KW-0805">Transcription regulation</keyword>
<dbReference type="AlphaFoldDB" id="A0A840EY89"/>
<dbReference type="InterPro" id="IPR000524">
    <property type="entry name" value="Tscrpt_reg_HTH_GntR"/>
</dbReference>
<evidence type="ECO:0000259" key="4">
    <source>
        <dbReference type="PROSITE" id="PS50949"/>
    </source>
</evidence>
<dbReference type="PRINTS" id="PR00035">
    <property type="entry name" value="HTHGNTR"/>
</dbReference>
<accession>A0A840EY89</accession>
<dbReference type="Pfam" id="PF00392">
    <property type="entry name" value="GntR"/>
    <property type="match status" value="1"/>
</dbReference>
<evidence type="ECO:0000313" key="6">
    <source>
        <dbReference type="Proteomes" id="UP000551501"/>
    </source>
</evidence>
<dbReference type="Proteomes" id="UP000551501">
    <property type="component" value="Unassembled WGS sequence"/>
</dbReference>
<dbReference type="InterPro" id="IPR028978">
    <property type="entry name" value="Chorismate_lyase_/UTRA_dom_sf"/>
</dbReference>
<dbReference type="PANTHER" id="PTHR44846">
    <property type="entry name" value="MANNOSYL-D-GLYCERATE TRANSPORT/METABOLISM SYSTEM REPRESSOR MNGR-RELATED"/>
    <property type="match status" value="1"/>
</dbReference>
<dbReference type="Pfam" id="PF07702">
    <property type="entry name" value="UTRA"/>
    <property type="match status" value="1"/>
</dbReference>
<feature type="domain" description="HTH gntR-type" evidence="4">
    <location>
        <begin position="3"/>
        <end position="71"/>
    </location>
</feature>
<evidence type="ECO:0000313" key="5">
    <source>
        <dbReference type="EMBL" id="MBB4136602.1"/>
    </source>
</evidence>
<evidence type="ECO:0000256" key="1">
    <source>
        <dbReference type="ARBA" id="ARBA00023015"/>
    </source>
</evidence>
<dbReference type="SMART" id="SM00345">
    <property type="entry name" value="HTH_GNTR"/>
    <property type="match status" value="1"/>
</dbReference>
<name>A0A840EY89_9ACTN</name>
<dbReference type="CDD" id="cd07377">
    <property type="entry name" value="WHTH_GntR"/>
    <property type="match status" value="1"/>
</dbReference>
<evidence type="ECO:0000256" key="2">
    <source>
        <dbReference type="ARBA" id="ARBA00023125"/>
    </source>
</evidence>
<dbReference type="EMBL" id="JACIFP010000001">
    <property type="protein sequence ID" value="MBB4136602.1"/>
    <property type="molecule type" value="Genomic_DNA"/>
</dbReference>
<dbReference type="InterPro" id="IPR011663">
    <property type="entry name" value="UTRA"/>
</dbReference>
<dbReference type="InterPro" id="IPR036390">
    <property type="entry name" value="WH_DNA-bd_sf"/>
</dbReference>
<dbReference type="RefSeq" id="WP_343067455.1">
    <property type="nucleotide sequence ID" value="NZ_BAABHL010000041.1"/>
</dbReference>
<proteinExistence type="predicted"/>
<dbReference type="InterPro" id="IPR036388">
    <property type="entry name" value="WH-like_DNA-bd_sf"/>
</dbReference>
<organism evidence="5 6">
    <name type="scientific">Gordonia humi</name>
    <dbReference type="NCBI Taxonomy" id="686429"/>
    <lineage>
        <taxon>Bacteria</taxon>
        <taxon>Bacillati</taxon>
        <taxon>Actinomycetota</taxon>
        <taxon>Actinomycetes</taxon>
        <taxon>Mycobacteriales</taxon>
        <taxon>Gordoniaceae</taxon>
        <taxon>Gordonia</taxon>
    </lineage>
</organism>
<dbReference type="GO" id="GO:0045892">
    <property type="term" value="P:negative regulation of DNA-templated transcription"/>
    <property type="evidence" value="ECO:0007669"/>
    <property type="project" value="TreeGrafter"/>
</dbReference>
<dbReference type="SUPFAM" id="SSF46785">
    <property type="entry name" value="Winged helix' DNA-binding domain"/>
    <property type="match status" value="1"/>
</dbReference>
<dbReference type="Gene3D" id="1.10.10.10">
    <property type="entry name" value="Winged helix-like DNA-binding domain superfamily/Winged helix DNA-binding domain"/>
    <property type="match status" value="1"/>
</dbReference>
<dbReference type="GO" id="GO:0003677">
    <property type="term" value="F:DNA binding"/>
    <property type="evidence" value="ECO:0007669"/>
    <property type="project" value="UniProtKB-KW"/>
</dbReference>
<comment type="caution">
    <text evidence="5">The sequence shown here is derived from an EMBL/GenBank/DDBJ whole genome shotgun (WGS) entry which is preliminary data.</text>
</comment>
<dbReference type="PROSITE" id="PS50949">
    <property type="entry name" value="HTH_GNTR"/>
    <property type="match status" value="1"/>
</dbReference>
<reference evidence="5 6" key="1">
    <citation type="submission" date="2020-08" db="EMBL/GenBank/DDBJ databases">
        <title>Sequencing the genomes of 1000 actinobacteria strains.</title>
        <authorList>
            <person name="Klenk H.-P."/>
        </authorList>
    </citation>
    <scope>NUCLEOTIDE SEQUENCE [LARGE SCALE GENOMIC DNA]</scope>
    <source>
        <strain evidence="5 6">DSM 45298</strain>
    </source>
</reference>
<dbReference type="InterPro" id="IPR050679">
    <property type="entry name" value="Bact_HTH_transcr_reg"/>
</dbReference>
<gene>
    <name evidence="5" type="ORF">BKA16_003154</name>
</gene>
<evidence type="ECO:0000256" key="3">
    <source>
        <dbReference type="ARBA" id="ARBA00023163"/>
    </source>
</evidence>